<name>A0ABR8DXC9_9NOSO</name>
<keyword evidence="2" id="KW-1185">Reference proteome</keyword>
<evidence type="ECO:0000313" key="2">
    <source>
        <dbReference type="Proteomes" id="UP000623440"/>
    </source>
</evidence>
<dbReference type="Proteomes" id="UP000623440">
    <property type="component" value="Unassembled WGS sequence"/>
</dbReference>
<organism evidence="1 2">
    <name type="scientific">Nostoc flagelliforme FACHB-838</name>
    <dbReference type="NCBI Taxonomy" id="2692904"/>
    <lineage>
        <taxon>Bacteria</taxon>
        <taxon>Bacillati</taxon>
        <taxon>Cyanobacteriota</taxon>
        <taxon>Cyanophyceae</taxon>
        <taxon>Nostocales</taxon>
        <taxon>Nostocaceae</taxon>
        <taxon>Nostoc</taxon>
    </lineage>
</organism>
<accession>A0ABR8DXC9</accession>
<protein>
    <recommendedName>
        <fullName evidence="3">JmjC domain-containing protein</fullName>
    </recommendedName>
</protein>
<dbReference type="Gene3D" id="2.60.120.650">
    <property type="entry name" value="Cupin"/>
    <property type="match status" value="1"/>
</dbReference>
<dbReference type="RefSeq" id="WP_190944353.1">
    <property type="nucleotide sequence ID" value="NZ_JACJSI010000115.1"/>
</dbReference>
<proteinExistence type="predicted"/>
<sequence length="486" mass="55656">MTTIHTSLSQQFWSKFALNNWEKDNLAIKHSFISPPVASDELFKIVVNDFNTADDVHDRTRFYIGEKLQELDKSDIRLPQKEDASFASYNQRISTMLNGQEYALVIDAIKVNDVLWDWTYDFLQSLYKSLGYISYGHFYSIFYGNYQVTPFGVHFHFNPAESAFYFPINGGKSMRTWTPEFVNKHPKLKGAKNYQDFLESSTLLQAEPGGMIYWPSDRWHVGDSRGGDVSIVLAINTSSDLVMQLSQMICDEVKYLYGDSIKGFFFKRITQALAQWHSLNEEMKILGGDSFKGYPVSPLIRAGIGLLSLILSIIPSRQITTKSFFNPDDLQESAEKIPESIQLAAKKFKWIVDSIIVERASTKLWLTMLTCYGFWPLSVSQIISDKKVVLTNESSIQVFPKRKILFRQVDRNNTFVFVNGIGINVTSHPIFPLIIKKINSVEIQNVVEILQFSRTVVDDSNNNCQIADILKFLEELLLYRGIKIVK</sequence>
<reference evidence="1 2" key="1">
    <citation type="journal article" date="2020" name="ISME J.">
        <title>Comparative genomics reveals insights into cyanobacterial evolution and habitat adaptation.</title>
        <authorList>
            <person name="Chen M.Y."/>
            <person name="Teng W.K."/>
            <person name="Zhao L."/>
            <person name="Hu C.X."/>
            <person name="Zhou Y.K."/>
            <person name="Han B.P."/>
            <person name="Song L.R."/>
            <person name="Shu W.S."/>
        </authorList>
    </citation>
    <scope>NUCLEOTIDE SEQUENCE [LARGE SCALE GENOMIC DNA]</scope>
    <source>
        <strain evidence="1 2">FACHB-838</strain>
    </source>
</reference>
<dbReference type="SUPFAM" id="SSF51197">
    <property type="entry name" value="Clavaminate synthase-like"/>
    <property type="match status" value="1"/>
</dbReference>
<dbReference type="EMBL" id="JACJSI010000115">
    <property type="protein sequence ID" value="MBD2533808.1"/>
    <property type="molecule type" value="Genomic_DNA"/>
</dbReference>
<evidence type="ECO:0008006" key="3">
    <source>
        <dbReference type="Google" id="ProtNLM"/>
    </source>
</evidence>
<evidence type="ECO:0000313" key="1">
    <source>
        <dbReference type="EMBL" id="MBD2533808.1"/>
    </source>
</evidence>
<gene>
    <name evidence="1" type="ORF">H6G97_31340</name>
</gene>
<comment type="caution">
    <text evidence="1">The sequence shown here is derived from an EMBL/GenBank/DDBJ whole genome shotgun (WGS) entry which is preliminary data.</text>
</comment>